<comment type="caution">
    <text evidence="1">The sequence shown here is derived from an EMBL/GenBank/DDBJ whole genome shotgun (WGS) entry which is preliminary data.</text>
</comment>
<organism evidence="1 2">
    <name type="scientific">Heliobacterium chlorum</name>
    <dbReference type="NCBI Taxonomy" id="2698"/>
    <lineage>
        <taxon>Bacteria</taxon>
        <taxon>Bacillati</taxon>
        <taxon>Bacillota</taxon>
        <taxon>Clostridia</taxon>
        <taxon>Eubacteriales</taxon>
        <taxon>Heliobacteriaceae</taxon>
        <taxon>Heliobacterium</taxon>
    </lineage>
</organism>
<accession>A0ABR7T2F9</accession>
<dbReference type="RefSeq" id="WP_188039428.1">
    <property type="nucleotide sequence ID" value="NZ_JACVHF010000005.1"/>
</dbReference>
<keyword evidence="2" id="KW-1185">Reference proteome</keyword>
<protein>
    <submittedName>
        <fullName evidence="1">Uncharacterized protein</fullName>
    </submittedName>
</protein>
<sequence length="101" mass="11485">MSSSIRIPASPLDLFNHIQGYKGANQEINTITKLSGRIDENLLRKALKLAINEDPILGCRLVEDNPIPYWELILASVIEESENLLQRKDRLCNVIQEVQPF</sequence>
<dbReference type="Proteomes" id="UP000617402">
    <property type="component" value="Unassembled WGS sequence"/>
</dbReference>
<proteinExistence type="predicted"/>
<name>A0ABR7T2F9_HELCL</name>
<gene>
    <name evidence="1" type="ORF">H1S01_07280</name>
</gene>
<evidence type="ECO:0000313" key="1">
    <source>
        <dbReference type="EMBL" id="MBC9784312.1"/>
    </source>
</evidence>
<evidence type="ECO:0000313" key="2">
    <source>
        <dbReference type="Proteomes" id="UP000617402"/>
    </source>
</evidence>
<reference evidence="1 2" key="1">
    <citation type="submission" date="2020-07" db="EMBL/GenBank/DDBJ databases">
        <title>Draft whole-genome sequence of Heliobacterium chlorum DSM 3682, type strain.</title>
        <authorList>
            <person name="Kyndt J.A."/>
            <person name="Meyer T.E."/>
            <person name="Imhoff J.F."/>
        </authorList>
    </citation>
    <scope>NUCLEOTIDE SEQUENCE [LARGE SCALE GENOMIC DNA]</scope>
    <source>
        <strain evidence="1 2">DSM 3682</strain>
    </source>
</reference>
<dbReference type="EMBL" id="JACVHF010000005">
    <property type="protein sequence ID" value="MBC9784312.1"/>
    <property type="molecule type" value="Genomic_DNA"/>
</dbReference>